<evidence type="ECO:0000313" key="1">
    <source>
        <dbReference type="EMBL" id="OGC36561.1"/>
    </source>
</evidence>
<dbReference type="AlphaFoldDB" id="A0A1F4TV77"/>
<proteinExistence type="predicted"/>
<organism evidence="1 2">
    <name type="scientific">candidate division WOR-1 bacterium RIFOXYB2_FULL_48_7</name>
    <dbReference type="NCBI Taxonomy" id="1802583"/>
    <lineage>
        <taxon>Bacteria</taxon>
        <taxon>Bacillati</taxon>
        <taxon>Saganbacteria</taxon>
    </lineage>
</organism>
<evidence type="ECO:0000313" key="2">
    <source>
        <dbReference type="Proteomes" id="UP000178951"/>
    </source>
</evidence>
<protein>
    <submittedName>
        <fullName evidence="1">Uncharacterized protein</fullName>
    </submittedName>
</protein>
<comment type="caution">
    <text evidence="1">The sequence shown here is derived from an EMBL/GenBank/DDBJ whole genome shotgun (WGS) entry which is preliminary data.</text>
</comment>
<dbReference type="EMBL" id="MEUF01000012">
    <property type="protein sequence ID" value="OGC36561.1"/>
    <property type="molecule type" value="Genomic_DNA"/>
</dbReference>
<name>A0A1F4TV77_UNCSA</name>
<dbReference type="Proteomes" id="UP000178951">
    <property type="component" value="Unassembled WGS sequence"/>
</dbReference>
<accession>A0A1F4TV77</accession>
<reference evidence="1 2" key="1">
    <citation type="journal article" date="2016" name="Nat. Commun.">
        <title>Thousands of microbial genomes shed light on interconnected biogeochemical processes in an aquifer system.</title>
        <authorList>
            <person name="Anantharaman K."/>
            <person name="Brown C.T."/>
            <person name="Hug L.A."/>
            <person name="Sharon I."/>
            <person name="Castelle C.J."/>
            <person name="Probst A.J."/>
            <person name="Thomas B.C."/>
            <person name="Singh A."/>
            <person name="Wilkins M.J."/>
            <person name="Karaoz U."/>
            <person name="Brodie E.L."/>
            <person name="Williams K.H."/>
            <person name="Hubbard S.S."/>
            <person name="Banfield J.F."/>
        </authorList>
    </citation>
    <scope>NUCLEOTIDE SEQUENCE [LARGE SCALE GENOMIC DNA]</scope>
</reference>
<sequence length="168" mass="19165">MHINFIYDVPYCGFTCDQMNTYSFAIELVSIHLGRLELLAVLSSLPEHLERLELLNHLSSLPKYLRYISLGHSGPRFSDQPGKGNVTINAIIEQLESPQYDGIPSVPESIIRMEVECILYDSLMVSSSMKTLNKFNDVFEPAEEIMSEVKEYYRILNKRFNLNLSAGV</sequence>
<gene>
    <name evidence="1" type="ORF">A2311_05095</name>
</gene>